<dbReference type="AlphaFoldDB" id="A0A915I3P0"/>
<evidence type="ECO:0000313" key="2">
    <source>
        <dbReference type="WBParaSite" id="nRc.2.0.1.t08044-RA"/>
    </source>
</evidence>
<evidence type="ECO:0000313" key="1">
    <source>
        <dbReference type="Proteomes" id="UP000887565"/>
    </source>
</evidence>
<accession>A0A915I3P0</accession>
<reference evidence="2" key="1">
    <citation type="submission" date="2022-11" db="UniProtKB">
        <authorList>
            <consortium name="WormBaseParasite"/>
        </authorList>
    </citation>
    <scope>IDENTIFICATION</scope>
</reference>
<keyword evidence="1" id="KW-1185">Reference proteome</keyword>
<dbReference type="Proteomes" id="UP000887565">
    <property type="component" value="Unplaced"/>
</dbReference>
<protein>
    <submittedName>
        <fullName evidence="2">Uncharacterized protein</fullName>
    </submittedName>
</protein>
<organism evidence="1 2">
    <name type="scientific">Romanomermis culicivorax</name>
    <name type="common">Nematode worm</name>
    <dbReference type="NCBI Taxonomy" id="13658"/>
    <lineage>
        <taxon>Eukaryota</taxon>
        <taxon>Metazoa</taxon>
        <taxon>Ecdysozoa</taxon>
        <taxon>Nematoda</taxon>
        <taxon>Enoplea</taxon>
        <taxon>Dorylaimia</taxon>
        <taxon>Mermithida</taxon>
        <taxon>Mermithoidea</taxon>
        <taxon>Mermithidae</taxon>
        <taxon>Romanomermis</taxon>
    </lineage>
</organism>
<dbReference type="WBParaSite" id="nRc.2.0.1.t08044-RA">
    <property type="protein sequence ID" value="nRc.2.0.1.t08044-RA"/>
    <property type="gene ID" value="nRc.2.0.1.g08044"/>
</dbReference>
<sequence>GLQSTLRHRTKGKYSFRSIRLEITVIPALSCFAARYPVAPYGAAFLLLDFALLKKCLLLVSTNLSKTHCVNDGSLCQTTIKDSPTYCDSTAAGNWFIVVDASWYSDSDESTSYKKIKHYYQEQKHIAEKMIDYISEINHKEVNSDDKHEICLILATNRKIEVIKKLCEEKTADQKLPFTAEPTTDGILPEEILNEIDEQPTHCNWRPNRQRFV</sequence>
<proteinExistence type="predicted"/>
<name>A0A915I3P0_ROMCU</name>